<dbReference type="AlphaFoldDB" id="A0ABD5X8I3"/>
<organism evidence="1 2">
    <name type="scientific">Halovenus rubra</name>
    <dbReference type="NCBI Taxonomy" id="869890"/>
    <lineage>
        <taxon>Archaea</taxon>
        <taxon>Methanobacteriati</taxon>
        <taxon>Methanobacteriota</taxon>
        <taxon>Stenosarchaea group</taxon>
        <taxon>Halobacteria</taxon>
        <taxon>Halobacteriales</taxon>
        <taxon>Haloarculaceae</taxon>
        <taxon>Halovenus</taxon>
    </lineage>
</organism>
<dbReference type="EMBL" id="JBHSZQ010000019">
    <property type="protein sequence ID" value="MFC7126194.1"/>
    <property type="molecule type" value="Genomic_DNA"/>
</dbReference>
<sequence>MGERALAAVKGQDTTLWYYSQWGGSDDVVQDMFSSTSPDEILTNLHWQFLGHGPLESANKIIDTLTTEMFYLISPARIFVCVPLWFGLGLSDSSLLSDSGLLVPISSTDSFKTVQTALHNLKRVLFDAVTEKQLPLRVATQCLKYVCRLLRQQQFQFHCMENLYIRW</sequence>
<gene>
    <name evidence="1" type="ORF">ACFQJ7_09120</name>
</gene>
<name>A0ABD5X8I3_9EURY</name>
<proteinExistence type="predicted"/>
<comment type="caution">
    <text evidence="1">The sequence shown here is derived from an EMBL/GenBank/DDBJ whole genome shotgun (WGS) entry which is preliminary data.</text>
</comment>
<evidence type="ECO:0000313" key="1">
    <source>
        <dbReference type="EMBL" id="MFC7126194.1"/>
    </source>
</evidence>
<reference evidence="1 2" key="1">
    <citation type="journal article" date="2014" name="Int. J. Syst. Evol. Microbiol.">
        <title>Complete genome sequence of Corynebacterium casei LMG S-19264T (=DSM 44701T), isolated from a smear-ripened cheese.</title>
        <authorList>
            <consortium name="US DOE Joint Genome Institute (JGI-PGF)"/>
            <person name="Walter F."/>
            <person name="Albersmeier A."/>
            <person name="Kalinowski J."/>
            <person name="Ruckert C."/>
        </authorList>
    </citation>
    <scope>NUCLEOTIDE SEQUENCE [LARGE SCALE GENOMIC DNA]</scope>
    <source>
        <strain evidence="1 2">CGMCC 4.7215</strain>
    </source>
</reference>
<evidence type="ECO:0000313" key="2">
    <source>
        <dbReference type="Proteomes" id="UP001596414"/>
    </source>
</evidence>
<dbReference type="Proteomes" id="UP001596414">
    <property type="component" value="Unassembled WGS sequence"/>
</dbReference>
<accession>A0ABD5X8I3</accession>
<protein>
    <submittedName>
        <fullName evidence="1">Uncharacterized protein</fullName>
    </submittedName>
</protein>
<dbReference type="RefSeq" id="WP_267638837.1">
    <property type="nucleotide sequence ID" value="NZ_JAODIY010000043.1"/>
</dbReference>